<feature type="transmembrane region" description="Helical" evidence="1">
    <location>
        <begin position="45"/>
        <end position="64"/>
    </location>
</feature>
<evidence type="ECO:0000313" key="3">
    <source>
        <dbReference type="Proteomes" id="UP000286581"/>
    </source>
</evidence>
<organism evidence="2 3">
    <name type="scientific">Agathobacter rectalis</name>
    <dbReference type="NCBI Taxonomy" id="39491"/>
    <lineage>
        <taxon>Bacteria</taxon>
        <taxon>Bacillati</taxon>
        <taxon>Bacillota</taxon>
        <taxon>Clostridia</taxon>
        <taxon>Lachnospirales</taxon>
        <taxon>Lachnospiraceae</taxon>
        <taxon>Agathobacter</taxon>
    </lineage>
</organism>
<comment type="caution">
    <text evidence="2">The sequence shown here is derived from an EMBL/GenBank/DDBJ whole genome shotgun (WGS) entry which is preliminary data.</text>
</comment>
<reference evidence="2 3" key="1">
    <citation type="submission" date="2018-08" db="EMBL/GenBank/DDBJ databases">
        <title>A genome reference for cultivated species of the human gut microbiota.</title>
        <authorList>
            <person name="Zou Y."/>
            <person name="Xue W."/>
            <person name="Luo G."/>
        </authorList>
    </citation>
    <scope>NUCLEOTIDE SEQUENCE [LARGE SCALE GENOMIC DNA]</scope>
    <source>
        <strain evidence="2 3">AF12-8</strain>
    </source>
</reference>
<keyword evidence="1" id="KW-0812">Transmembrane</keyword>
<evidence type="ECO:0000313" key="2">
    <source>
        <dbReference type="EMBL" id="RGW29952.1"/>
    </source>
</evidence>
<dbReference type="AlphaFoldDB" id="A0A413B1N8"/>
<name>A0A413B1N8_9FIRM</name>
<accession>A0A413B1N8</accession>
<feature type="transmembrane region" description="Helical" evidence="1">
    <location>
        <begin position="76"/>
        <end position="106"/>
    </location>
</feature>
<protein>
    <submittedName>
        <fullName evidence="2">Uncharacterized protein</fullName>
    </submittedName>
</protein>
<keyword evidence="1" id="KW-1133">Transmembrane helix</keyword>
<proteinExistence type="predicted"/>
<evidence type="ECO:0000256" key="1">
    <source>
        <dbReference type="SAM" id="Phobius"/>
    </source>
</evidence>
<gene>
    <name evidence="2" type="ORF">DWV78_17390</name>
</gene>
<sequence>MFNFIFKDSRKIQPDWWEVSYLVIFAIILIFTMWGTTMLPDFWPARFGLFTYFLIMVYVIVKGIKKFTYTKTETVFALIIGMSFLICAFKNDMYSFLFMLAFLIVGAKDVSIDKILKVYLLIDSIIMLIAFVCSQLGMIENLQYWKNEQMRFALGSVYPTDFAAHIFLYSVGRNMFI</sequence>
<dbReference type="Proteomes" id="UP000286581">
    <property type="component" value="Unassembled WGS sequence"/>
</dbReference>
<dbReference type="EMBL" id="QSAE01000210">
    <property type="protein sequence ID" value="RGW29952.1"/>
    <property type="molecule type" value="Genomic_DNA"/>
</dbReference>
<feature type="transmembrane region" description="Helical" evidence="1">
    <location>
        <begin position="21"/>
        <end position="39"/>
    </location>
</feature>
<feature type="transmembrane region" description="Helical" evidence="1">
    <location>
        <begin position="118"/>
        <end position="139"/>
    </location>
</feature>
<keyword evidence="1" id="KW-0472">Membrane</keyword>